<keyword evidence="2" id="KW-1185">Reference proteome</keyword>
<dbReference type="Proteomes" id="UP001165121">
    <property type="component" value="Unassembled WGS sequence"/>
</dbReference>
<protein>
    <submittedName>
        <fullName evidence="1">Unnamed protein product</fullName>
    </submittedName>
</protein>
<proteinExistence type="predicted"/>
<organism evidence="1 2">
    <name type="scientific">Phytophthora fragariaefolia</name>
    <dbReference type="NCBI Taxonomy" id="1490495"/>
    <lineage>
        <taxon>Eukaryota</taxon>
        <taxon>Sar</taxon>
        <taxon>Stramenopiles</taxon>
        <taxon>Oomycota</taxon>
        <taxon>Peronosporomycetes</taxon>
        <taxon>Peronosporales</taxon>
        <taxon>Peronosporaceae</taxon>
        <taxon>Phytophthora</taxon>
    </lineage>
</organism>
<sequence>MKLWHKATKVANLVDKLLKWVQTIDFTIPMPIPCQVHEQPELMSKANTIPLLSRKQNTLVRHNAGLRYEKRCIYDPMKSSYTVRVPALAESLIVQLPDYAPRKYRVHHYQTDLGIQVDSFNCGVYVLLAFEVFAGAQGLCMLGREELQYDISACALSYPS</sequence>
<dbReference type="InterPro" id="IPR038765">
    <property type="entry name" value="Papain-like_cys_pep_sf"/>
</dbReference>
<reference evidence="1" key="1">
    <citation type="submission" date="2023-04" db="EMBL/GenBank/DDBJ databases">
        <title>Phytophthora fragariaefolia NBRC 109709.</title>
        <authorList>
            <person name="Ichikawa N."/>
            <person name="Sato H."/>
            <person name="Tonouchi N."/>
        </authorList>
    </citation>
    <scope>NUCLEOTIDE SEQUENCE</scope>
    <source>
        <strain evidence="1">NBRC 109709</strain>
    </source>
</reference>
<accession>A0A9W6XWL5</accession>
<evidence type="ECO:0000313" key="1">
    <source>
        <dbReference type="EMBL" id="GMF47033.1"/>
    </source>
</evidence>
<dbReference type="OrthoDB" id="113888at2759"/>
<evidence type="ECO:0000313" key="2">
    <source>
        <dbReference type="Proteomes" id="UP001165121"/>
    </source>
</evidence>
<dbReference type="AlphaFoldDB" id="A0A9W6XWL5"/>
<dbReference type="EMBL" id="BSXT01002069">
    <property type="protein sequence ID" value="GMF47033.1"/>
    <property type="molecule type" value="Genomic_DNA"/>
</dbReference>
<name>A0A9W6XWL5_9STRA</name>
<gene>
    <name evidence="1" type="ORF">Pfra01_001757800</name>
</gene>
<comment type="caution">
    <text evidence="1">The sequence shown here is derived from an EMBL/GenBank/DDBJ whole genome shotgun (WGS) entry which is preliminary data.</text>
</comment>
<dbReference type="SUPFAM" id="SSF54001">
    <property type="entry name" value="Cysteine proteinases"/>
    <property type="match status" value="1"/>
</dbReference>